<dbReference type="InterPro" id="IPR034683">
    <property type="entry name" value="IspD/TarI"/>
</dbReference>
<evidence type="ECO:0000256" key="6">
    <source>
        <dbReference type="ARBA" id="ARBA00023229"/>
    </source>
</evidence>
<proteinExistence type="inferred from homology"/>
<dbReference type="GO" id="GO:0019288">
    <property type="term" value="P:isopentenyl diphosphate biosynthetic process, methylerythritol 4-phosphate pathway"/>
    <property type="evidence" value="ECO:0007669"/>
    <property type="project" value="UniProtKB-UniRule"/>
</dbReference>
<dbReference type="Pfam" id="PF01128">
    <property type="entry name" value="IspD"/>
    <property type="match status" value="1"/>
</dbReference>
<dbReference type="Gene3D" id="3.90.550.10">
    <property type="entry name" value="Spore Coat Polysaccharide Biosynthesis Protein SpsA, Chain A"/>
    <property type="match status" value="1"/>
</dbReference>
<comment type="function">
    <text evidence="7">Catalyzes the formation of 4-diphosphocytidyl-2-C-methyl-D-erythritol from CTP and 2-C-methyl-D-erythritol 4-phosphate (MEP).</text>
</comment>
<dbReference type="EMBL" id="LWBR01000013">
    <property type="protein sequence ID" value="KZN96875.1"/>
    <property type="molecule type" value="Genomic_DNA"/>
</dbReference>
<organism evidence="9 10">
    <name type="scientific">Aeribacillus pallidus</name>
    <dbReference type="NCBI Taxonomy" id="33936"/>
    <lineage>
        <taxon>Bacteria</taxon>
        <taxon>Bacillati</taxon>
        <taxon>Bacillota</taxon>
        <taxon>Bacilli</taxon>
        <taxon>Bacillales</taxon>
        <taxon>Bacillaceae</taxon>
        <taxon>Aeribacillus</taxon>
    </lineage>
</organism>
<dbReference type="Proteomes" id="UP000214606">
    <property type="component" value="Chromosome"/>
</dbReference>
<feature type="site" description="Transition state stabilizer" evidence="7">
    <location>
        <position position="15"/>
    </location>
</feature>
<evidence type="ECO:0000313" key="8">
    <source>
        <dbReference type="EMBL" id="ASS89788.1"/>
    </source>
</evidence>
<evidence type="ECO:0000256" key="1">
    <source>
        <dbReference type="ARBA" id="ARBA00001282"/>
    </source>
</evidence>
<feature type="site" description="Transition state stabilizer" evidence="7">
    <location>
        <position position="22"/>
    </location>
</feature>
<dbReference type="HAMAP" id="MF_00108">
    <property type="entry name" value="IspD"/>
    <property type="match status" value="1"/>
</dbReference>
<dbReference type="PANTHER" id="PTHR32125:SF4">
    <property type="entry name" value="2-C-METHYL-D-ERYTHRITOL 4-PHOSPHATE CYTIDYLYLTRANSFERASE, CHLOROPLASTIC"/>
    <property type="match status" value="1"/>
</dbReference>
<dbReference type="AlphaFoldDB" id="A0A165YA44"/>
<dbReference type="GeneID" id="301124439"/>
<evidence type="ECO:0000256" key="7">
    <source>
        <dbReference type="HAMAP-Rule" id="MF_00108"/>
    </source>
</evidence>
<reference evidence="9 10" key="1">
    <citation type="submission" date="2016-04" db="EMBL/GenBank/DDBJ databases">
        <title>Draft genome sequence of Aeribacillus pallidus 8m3 from petroleum reservoir.</title>
        <authorList>
            <person name="Poltaraus A.B."/>
            <person name="Nazina T.N."/>
            <person name="Tourova T.P."/>
            <person name="Malakho S.M."/>
            <person name="Korshunova A.V."/>
            <person name="Sokolova D.S."/>
        </authorList>
    </citation>
    <scope>NUCLEOTIDE SEQUENCE [LARGE SCALE GENOMIC DNA]</scope>
    <source>
        <strain evidence="9 10">8m3</strain>
    </source>
</reference>
<dbReference type="FunFam" id="3.90.550.10:FF:000003">
    <property type="entry name" value="2-C-methyl-D-erythritol 4-phosphate cytidylyltransferase"/>
    <property type="match status" value="1"/>
</dbReference>
<evidence type="ECO:0000313" key="9">
    <source>
        <dbReference type="EMBL" id="KZN96875.1"/>
    </source>
</evidence>
<evidence type="ECO:0000256" key="2">
    <source>
        <dbReference type="ARBA" id="ARBA00004787"/>
    </source>
</evidence>
<dbReference type="OrthoDB" id="9806837at2"/>
<dbReference type="SUPFAM" id="SSF53448">
    <property type="entry name" value="Nucleotide-diphospho-sugar transferases"/>
    <property type="match status" value="1"/>
</dbReference>
<dbReference type="PROSITE" id="PS01295">
    <property type="entry name" value="ISPD"/>
    <property type="match status" value="1"/>
</dbReference>
<dbReference type="InterPro" id="IPR050088">
    <property type="entry name" value="IspD/TarI_cytidylyltransf_bact"/>
</dbReference>
<keyword evidence="5 7" id="KW-0548">Nucleotidyltransferase</keyword>
<dbReference type="CDD" id="cd02516">
    <property type="entry name" value="CDP-ME_synthetase"/>
    <property type="match status" value="1"/>
</dbReference>
<keyword evidence="4 7" id="KW-0808">Transferase</keyword>
<evidence type="ECO:0000256" key="4">
    <source>
        <dbReference type="ARBA" id="ARBA00022679"/>
    </source>
</evidence>
<accession>A0A164ALG7</accession>
<dbReference type="EMBL" id="CP017703">
    <property type="protein sequence ID" value="ASS89788.1"/>
    <property type="molecule type" value="Genomic_DNA"/>
</dbReference>
<feature type="site" description="Positions MEP for the nucleophilic attack" evidence="7">
    <location>
        <position position="208"/>
    </location>
</feature>
<reference evidence="8 11" key="2">
    <citation type="submission" date="2016-10" db="EMBL/GenBank/DDBJ databases">
        <title>The whole genome sequencing and assembly of Aeribacillus pallidus KCTC3564 strain.</title>
        <authorList>
            <person name="Lee Y.-J."/>
            <person name="Park M.-K."/>
            <person name="Yi H."/>
            <person name="Bahn Y.-S."/>
            <person name="Kim J.F."/>
            <person name="Lee D.-W."/>
        </authorList>
    </citation>
    <scope>NUCLEOTIDE SEQUENCE [LARGE SCALE GENOMIC DNA]</scope>
    <source>
        <strain evidence="8 11">KCTC3564</strain>
    </source>
</reference>
<evidence type="ECO:0000256" key="3">
    <source>
        <dbReference type="ARBA" id="ARBA00009789"/>
    </source>
</evidence>
<dbReference type="STRING" id="33936.AZI98_04655"/>
<dbReference type="GO" id="GO:0050518">
    <property type="term" value="F:2-C-methyl-D-erythritol 4-phosphate cytidylyltransferase activity"/>
    <property type="evidence" value="ECO:0007669"/>
    <property type="project" value="UniProtKB-UniRule"/>
</dbReference>
<dbReference type="InterPro" id="IPR018294">
    <property type="entry name" value="ISPD_synthase_CS"/>
</dbReference>
<comment type="similarity">
    <text evidence="3 7">Belongs to the IspD/TarI cytidylyltransferase family. IspD subfamily.</text>
</comment>
<evidence type="ECO:0000313" key="10">
    <source>
        <dbReference type="Proteomes" id="UP000076476"/>
    </source>
</evidence>
<dbReference type="RefSeq" id="WP_063387134.1">
    <property type="nucleotide sequence ID" value="NZ_CP017703.1"/>
</dbReference>
<dbReference type="EC" id="2.7.7.60" evidence="7"/>
<feature type="site" description="Positions MEP for the nucleophilic attack" evidence="7">
    <location>
        <position position="152"/>
    </location>
</feature>
<accession>A0A165YA44</accession>
<name>A0A165YA44_9BACI</name>
<dbReference type="PANTHER" id="PTHR32125">
    <property type="entry name" value="2-C-METHYL-D-ERYTHRITOL 4-PHOSPHATE CYTIDYLYLTRANSFERASE, CHLOROPLASTIC"/>
    <property type="match status" value="1"/>
</dbReference>
<dbReference type="InterPro" id="IPR001228">
    <property type="entry name" value="IspD"/>
</dbReference>
<dbReference type="KEGG" id="apak:AP3564_05605"/>
<gene>
    <name evidence="7" type="primary">ispD</name>
    <name evidence="8" type="ORF">AP3564_05605</name>
    <name evidence="9" type="ORF">AZI98_04655</name>
</gene>
<protein>
    <recommendedName>
        <fullName evidence="7">2-C-methyl-D-erythritol 4-phosphate cytidylyltransferase</fullName>
        <ecNumber evidence="7">2.7.7.60</ecNumber>
    </recommendedName>
    <alternativeName>
        <fullName evidence="7">4-diphosphocytidyl-2C-methyl-D-erythritol synthase</fullName>
    </alternativeName>
    <alternativeName>
        <fullName evidence="7">MEP cytidylyltransferase</fullName>
        <shortName evidence="7">MCT</shortName>
    </alternativeName>
</protein>
<evidence type="ECO:0000313" key="11">
    <source>
        <dbReference type="Proteomes" id="UP000214606"/>
    </source>
</evidence>
<evidence type="ECO:0000256" key="5">
    <source>
        <dbReference type="ARBA" id="ARBA00022695"/>
    </source>
</evidence>
<comment type="catalytic activity">
    <reaction evidence="1 7">
        <text>2-C-methyl-D-erythritol 4-phosphate + CTP + H(+) = 4-CDP-2-C-methyl-D-erythritol + diphosphate</text>
        <dbReference type="Rhea" id="RHEA:13429"/>
        <dbReference type="ChEBI" id="CHEBI:15378"/>
        <dbReference type="ChEBI" id="CHEBI:33019"/>
        <dbReference type="ChEBI" id="CHEBI:37563"/>
        <dbReference type="ChEBI" id="CHEBI:57823"/>
        <dbReference type="ChEBI" id="CHEBI:58262"/>
        <dbReference type="EC" id="2.7.7.60"/>
    </reaction>
</comment>
<dbReference type="UniPathway" id="UPA00056">
    <property type="reaction ID" value="UER00093"/>
</dbReference>
<dbReference type="InterPro" id="IPR029044">
    <property type="entry name" value="Nucleotide-diphossugar_trans"/>
</dbReference>
<sequence length="230" mass="26080">MEYRVVIPAAGQGKRMRAGKNKQFIKLNSLPVIVHTLMVFEKDPQCTEIVLVINEKEREEFLSLLKKYKIKKVQKLVPGGQERQYSVYNGLKAVEEDGIILIHDGARPFIRRETIHQLVEKAHLEGAAVVAVPVKDTVKRVRNMEVIDTVERSSLWAVQTPQAFRLSIVLKAHEAANRDQFVGTDDASLVERIGEKVCIVHGDYSNIKLTTPEDLIFARAILESERGERE</sequence>
<comment type="pathway">
    <text evidence="2 7">Isoprenoid biosynthesis; isopentenyl diphosphate biosynthesis via DXP pathway; isopentenyl diphosphate from 1-deoxy-D-xylulose 5-phosphate: step 2/6.</text>
</comment>
<keyword evidence="6 7" id="KW-0414">Isoprene biosynthesis</keyword>
<keyword evidence="10" id="KW-1185">Reference proteome</keyword>
<dbReference type="Proteomes" id="UP000076476">
    <property type="component" value="Unassembled WGS sequence"/>
</dbReference>
<dbReference type="NCBIfam" id="TIGR00453">
    <property type="entry name" value="ispD"/>
    <property type="match status" value="1"/>
</dbReference>